<evidence type="ECO:0000313" key="3">
    <source>
        <dbReference type="EMBL" id="EME77156.1"/>
    </source>
</evidence>
<feature type="compositionally biased region" description="Polar residues" evidence="1">
    <location>
        <begin position="1365"/>
        <end position="1382"/>
    </location>
</feature>
<dbReference type="HOGENOM" id="CLU_246762_0_0_1"/>
<feature type="compositionally biased region" description="Polar residues" evidence="1">
    <location>
        <begin position="1304"/>
        <end position="1314"/>
    </location>
</feature>
<dbReference type="EMBL" id="KB446568">
    <property type="protein sequence ID" value="EME77156.1"/>
    <property type="molecule type" value="Genomic_DNA"/>
</dbReference>
<gene>
    <name evidence="3" type="ORF">MYCFIDRAFT_180165</name>
</gene>
<feature type="transmembrane region" description="Helical" evidence="2">
    <location>
        <begin position="25"/>
        <end position="43"/>
    </location>
</feature>
<feature type="compositionally biased region" description="Basic and acidic residues" evidence="1">
    <location>
        <begin position="1320"/>
        <end position="1336"/>
    </location>
</feature>
<evidence type="ECO:0000256" key="2">
    <source>
        <dbReference type="SAM" id="Phobius"/>
    </source>
</evidence>
<accession>M2ZYG6</accession>
<dbReference type="VEuPathDB" id="FungiDB:MYCFIDRAFT_180165"/>
<dbReference type="eggNOG" id="ENOG502RHS9">
    <property type="taxonomic scope" value="Eukaryota"/>
</dbReference>
<feature type="transmembrane region" description="Helical" evidence="2">
    <location>
        <begin position="1461"/>
        <end position="1484"/>
    </location>
</feature>
<feature type="compositionally biased region" description="Basic residues" evidence="1">
    <location>
        <begin position="1285"/>
        <end position="1294"/>
    </location>
</feature>
<dbReference type="GeneID" id="19334324"/>
<evidence type="ECO:0000256" key="1">
    <source>
        <dbReference type="SAM" id="MobiDB-lite"/>
    </source>
</evidence>
<keyword evidence="2" id="KW-0812">Transmembrane</keyword>
<evidence type="ECO:0000313" key="4">
    <source>
        <dbReference type="Proteomes" id="UP000016932"/>
    </source>
</evidence>
<dbReference type="PANTHER" id="PTHR24216:SF8">
    <property type="entry name" value="PAXILLIN, ISOFORM F"/>
    <property type="match status" value="1"/>
</dbReference>
<keyword evidence="2" id="KW-0472">Membrane</keyword>
<feature type="compositionally biased region" description="Pro residues" evidence="1">
    <location>
        <begin position="1420"/>
        <end position="1449"/>
    </location>
</feature>
<dbReference type="PANTHER" id="PTHR24216">
    <property type="entry name" value="PAXILLIN-RELATED"/>
    <property type="match status" value="1"/>
</dbReference>
<reference evidence="3 4" key="1">
    <citation type="journal article" date="2012" name="PLoS Pathog.">
        <title>Diverse lifestyles and strategies of plant pathogenesis encoded in the genomes of eighteen Dothideomycetes fungi.</title>
        <authorList>
            <person name="Ohm R.A."/>
            <person name="Feau N."/>
            <person name="Henrissat B."/>
            <person name="Schoch C.L."/>
            <person name="Horwitz B.A."/>
            <person name="Barry K.W."/>
            <person name="Condon B.J."/>
            <person name="Copeland A.C."/>
            <person name="Dhillon B."/>
            <person name="Glaser F."/>
            <person name="Hesse C.N."/>
            <person name="Kosti I."/>
            <person name="LaButti K."/>
            <person name="Lindquist E.A."/>
            <person name="Lucas S."/>
            <person name="Salamov A.A."/>
            <person name="Bradshaw R.E."/>
            <person name="Ciuffetti L."/>
            <person name="Hamelin R.C."/>
            <person name="Kema G.H.J."/>
            <person name="Lawrence C."/>
            <person name="Scott J.A."/>
            <person name="Spatafora J.W."/>
            <person name="Turgeon B.G."/>
            <person name="de Wit P.J.G.M."/>
            <person name="Zhong S."/>
            <person name="Goodwin S.B."/>
            <person name="Grigoriev I.V."/>
        </authorList>
    </citation>
    <scope>NUCLEOTIDE SEQUENCE [LARGE SCALE GENOMIC DNA]</scope>
    <source>
        <strain evidence="3 4">CIRAD86</strain>
    </source>
</reference>
<feature type="compositionally biased region" description="Low complexity" evidence="1">
    <location>
        <begin position="1345"/>
        <end position="1358"/>
    </location>
</feature>
<proteinExistence type="predicted"/>
<name>M2ZYG6_PSEFD</name>
<sequence>MLILGFVIALSSTCAFVCIPTLGAVIAFVILILGIVTAFVFLVRFRLSSTGEFVVFIVRILTLGFVVAFVILVPFRLSRARSMSWAESPTGPSKYVAADACVSAWVVRIHILGFVVAFVLFIRFRLSSCWRWFLKVCRGRSVPLGVPLGMLRINLVLQDSDIAYQLLVAREMRLSKLIHLQRANILASDLKANDHRVCSVYGGPPARRTHYVVLPLRTVSGKLHQMPWENCLIPSSFARGYVFVIVSVERSCQPLHPLAARSQDEFEGKLVAIGSKSAIVKKILPSTAVIAMMRAALVFVIKPSLGPPALSKRFELELTLYITPLRPRPFLPNDNDVLTYSIRKREVVPHFAEAESSIFQRRLKRDLSSLSCSWAWIVSRKWGLIRDLVVVHIDLRRAVECVFCGVGSACWRLHVIQAGMLRRGEKSKRTLSLSLATMFSSMDDYAEGGWGCAGEEQCLRQPASRDCVEAAGFSSKLFGGMPLRILHKPQLTILAWFFYKHEFRIPVAVAIAVLTPAAIHTHHVDTIIHSSNRAPKCPRLQTALDSEEPRRRLEAVIWHVRRHAQAQQIELPAITIAVERLTSNGEFTSAPNLDVMGVGIAEQRRSADLANAKEGLLDNKAARTAVGKATDQQWSGYLTDAQGRLFGKERDDTVDTVDTETAVEQTMVTDDAAEKEDNLARHQAWNGQSLPVRRLECRKTGERRDERQCGHASADNCYRCVVCGVVGQEKAEKEDNLAAPQAQQHRERYHYQCLRHSSLTSQQRISCCYGELRPDHLRDWNLTIPCRFERLGTSDKSLLSIEGCPHSIKIEARTHEVVADLGHMIVLRYPKPQPCPYILFLAHKITHPIIISPRHLHPPLLFCPRLRALGHQPHSSRALDEKIRQLDQSRDDTFHYRHVAPCLDISIILCCFICARHLSTLSIITFPPVTLSTGTSPPLPLLTIPLAFPLLLPLRKKLHKLNPYLPIPHPLPNNLINCIQSNLAYPQLLRHQTILHQIEKILHKHHLHLIPRKAIIERLMYSISNSKFSLLFAPLSTVFEDVGVDVDPVVFIGFGGVCTREDGFLTDIAVERKKEQGNSGDAERAIEHGWMRGKIAMFGEDFRIRKGLFERAIVSFSLSWIKTTVLRRGSRASQFGAAYFRSTVVFRNVPHLLFRQRELRRSASVATQKLELKDLRRNLSKCRPSTAFKFWRETSVQAPADLNTLHEVYSGIVRWLSFTHGMSDICIRELGCPRCVKAGRKMFVSGTASLGHWFRSMHVYQNQGNLAKALLCVLRATSSLSFKHKERTHTHRYNLRIQQPEAPISSSLKSNASNHPRPLNSDRRESYHFHAGKEEPSTDFAPENQQSTPTTQNSTKQSVQKKSIKLQTSNQPSATSAPENQHSTPPTTPNSPKKSQQKKPIKVQTPPHPPFAANSSPPETQQPPPSSQPQPPSPPPPPKNPQYQPPPPQTNSSSRNPNPTMLPILIFTFAFTFLLLGYGCGYLVEPVVRVAKAEGRVEMGDWPVWDEERGGVREMRRRGLGRMDRWIVIGGIDSDSNRWDGW</sequence>
<keyword evidence="2" id="KW-1133">Transmembrane helix</keyword>
<protein>
    <submittedName>
        <fullName evidence="3">Uncharacterized protein</fullName>
    </submittedName>
</protein>
<keyword evidence="4" id="KW-1185">Reference proteome</keyword>
<dbReference type="KEGG" id="pfj:MYCFIDRAFT_180165"/>
<feature type="transmembrane region" description="Helical" evidence="2">
    <location>
        <begin position="95"/>
        <end position="122"/>
    </location>
</feature>
<dbReference type="RefSeq" id="XP_007932291.1">
    <property type="nucleotide sequence ID" value="XM_007934100.1"/>
</dbReference>
<organism evidence="3 4">
    <name type="scientific">Pseudocercospora fijiensis (strain CIRAD86)</name>
    <name type="common">Black leaf streak disease fungus</name>
    <name type="synonym">Mycosphaerella fijiensis</name>
    <dbReference type="NCBI Taxonomy" id="383855"/>
    <lineage>
        <taxon>Eukaryota</taxon>
        <taxon>Fungi</taxon>
        <taxon>Dikarya</taxon>
        <taxon>Ascomycota</taxon>
        <taxon>Pezizomycotina</taxon>
        <taxon>Dothideomycetes</taxon>
        <taxon>Dothideomycetidae</taxon>
        <taxon>Mycosphaerellales</taxon>
        <taxon>Mycosphaerellaceae</taxon>
        <taxon>Pseudocercospora</taxon>
    </lineage>
</organism>
<feature type="region of interest" description="Disordered" evidence="1">
    <location>
        <begin position="1285"/>
        <end position="1457"/>
    </location>
</feature>
<feature type="transmembrane region" description="Helical" evidence="2">
    <location>
        <begin position="55"/>
        <end position="75"/>
    </location>
</feature>
<dbReference type="Proteomes" id="UP000016932">
    <property type="component" value="Unassembled WGS sequence"/>
</dbReference>